<dbReference type="InterPro" id="IPR050333">
    <property type="entry name" value="SLRP"/>
</dbReference>
<name>A0A182UQP1_ANOME</name>
<feature type="transmembrane region" description="Helical" evidence="4">
    <location>
        <begin position="300"/>
        <end position="322"/>
    </location>
</feature>
<keyword evidence="6" id="KW-1185">Reference proteome</keyword>
<dbReference type="GO" id="GO:0005615">
    <property type="term" value="C:extracellular space"/>
    <property type="evidence" value="ECO:0007669"/>
    <property type="project" value="TreeGrafter"/>
</dbReference>
<reference evidence="5" key="1">
    <citation type="submission" date="2020-05" db="UniProtKB">
        <authorList>
            <consortium name="EnsemblMetazoa"/>
        </authorList>
    </citation>
    <scope>IDENTIFICATION</scope>
    <source>
        <strain evidence="5">MAF</strain>
    </source>
</reference>
<evidence type="ECO:0000256" key="3">
    <source>
        <dbReference type="SAM" id="MobiDB-lite"/>
    </source>
</evidence>
<dbReference type="SMART" id="SM00369">
    <property type="entry name" value="LRR_TYP"/>
    <property type="match status" value="5"/>
</dbReference>
<keyword evidence="2" id="KW-0677">Repeat</keyword>
<dbReference type="RefSeq" id="XP_041769276.1">
    <property type="nucleotide sequence ID" value="XM_041913342.1"/>
</dbReference>
<evidence type="ECO:0000256" key="2">
    <source>
        <dbReference type="ARBA" id="ARBA00022737"/>
    </source>
</evidence>
<keyword evidence="1" id="KW-0433">Leucine-rich repeat</keyword>
<keyword evidence="4" id="KW-1133">Transmembrane helix</keyword>
<dbReference type="AlphaFoldDB" id="A0A182UQP1"/>
<dbReference type="EnsemblMetazoa" id="AMEM001965-RA">
    <property type="protein sequence ID" value="AMEM001965-PA"/>
    <property type="gene ID" value="AMEM001965"/>
</dbReference>
<dbReference type="RefSeq" id="XP_041769277.1">
    <property type="nucleotide sequence ID" value="XM_041913343.1"/>
</dbReference>
<dbReference type="Pfam" id="PF13855">
    <property type="entry name" value="LRR_8"/>
    <property type="match status" value="1"/>
</dbReference>
<organism evidence="5 6">
    <name type="scientific">Anopheles merus</name>
    <name type="common">Mosquito</name>
    <dbReference type="NCBI Taxonomy" id="30066"/>
    <lineage>
        <taxon>Eukaryota</taxon>
        <taxon>Metazoa</taxon>
        <taxon>Ecdysozoa</taxon>
        <taxon>Arthropoda</taxon>
        <taxon>Hexapoda</taxon>
        <taxon>Insecta</taxon>
        <taxon>Pterygota</taxon>
        <taxon>Neoptera</taxon>
        <taxon>Endopterygota</taxon>
        <taxon>Diptera</taxon>
        <taxon>Nematocera</taxon>
        <taxon>Culicoidea</taxon>
        <taxon>Culicidae</taxon>
        <taxon>Anophelinae</taxon>
        <taxon>Anopheles</taxon>
    </lineage>
</organism>
<dbReference type="Pfam" id="PF00560">
    <property type="entry name" value="LRR_1"/>
    <property type="match status" value="1"/>
</dbReference>
<dbReference type="GeneID" id="121592073"/>
<sequence length="384" mass="43091">MHPMISTSSATLTLTTAAIFMLTLSYANGFATLPTELDRTQQRCQLERTYKMVGYNCANLNLKEIPQTLKSSLEIFDLSFNRIRDLNPQSFARYGSVKYLYLFENMIHNVEPETFSSLTNLEAIDLSNNALISIPLELFRLPSLRNLYVSHNTLSRLDEDLPALEKPIKAPLQVLGLADCRLQRLPDLGVLPDLWQLNISSNPMKELTLGQFSPMCNLKTVELNNTQIPICPCQVLTAELVLRRTKIMFPPLYCIPLTSSEQNLCNAEAKRDIEPDQVADYHQCMEIRNSRQLDTEAKSAWMKISAAVAGCIVLFATILFCLHRRNARRLKAKRKPKKVPLKNINRVILVPGPAGEGPESEVPPATTTGPTITAKCDKLLSDCD</sequence>
<keyword evidence="4" id="KW-0472">Membrane</keyword>
<dbReference type="VEuPathDB" id="VectorBase:AMEM001965"/>
<evidence type="ECO:0000313" key="5">
    <source>
        <dbReference type="EnsemblMetazoa" id="AMEM001965-PA"/>
    </source>
</evidence>
<dbReference type="Gene3D" id="3.80.10.10">
    <property type="entry name" value="Ribonuclease Inhibitor"/>
    <property type="match status" value="1"/>
</dbReference>
<feature type="region of interest" description="Disordered" evidence="3">
    <location>
        <begin position="350"/>
        <end position="370"/>
    </location>
</feature>
<evidence type="ECO:0000313" key="6">
    <source>
        <dbReference type="Proteomes" id="UP000075903"/>
    </source>
</evidence>
<keyword evidence="4" id="KW-0812">Transmembrane</keyword>
<dbReference type="PANTHER" id="PTHR45712:SF22">
    <property type="entry name" value="INSULIN-LIKE GROWTH FACTOR-BINDING PROTEIN COMPLEX ACID LABILE SUBUNIT"/>
    <property type="match status" value="1"/>
</dbReference>
<dbReference type="STRING" id="30066.A0A182UQP1"/>
<dbReference type="InterPro" id="IPR001611">
    <property type="entry name" value="Leu-rich_rpt"/>
</dbReference>
<dbReference type="InterPro" id="IPR003591">
    <property type="entry name" value="Leu-rich_rpt_typical-subtyp"/>
</dbReference>
<evidence type="ECO:0000256" key="4">
    <source>
        <dbReference type="SAM" id="Phobius"/>
    </source>
</evidence>
<accession>A0A182UQP1</accession>
<dbReference type="InterPro" id="IPR032675">
    <property type="entry name" value="LRR_dom_sf"/>
</dbReference>
<dbReference type="SUPFAM" id="SSF52058">
    <property type="entry name" value="L domain-like"/>
    <property type="match status" value="1"/>
</dbReference>
<evidence type="ECO:0008006" key="7">
    <source>
        <dbReference type="Google" id="ProtNLM"/>
    </source>
</evidence>
<dbReference type="Proteomes" id="UP000075903">
    <property type="component" value="Unassembled WGS sequence"/>
</dbReference>
<evidence type="ECO:0000256" key="1">
    <source>
        <dbReference type="ARBA" id="ARBA00022614"/>
    </source>
</evidence>
<dbReference type="RefSeq" id="XP_041769278.1">
    <property type="nucleotide sequence ID" value="XM_041913344.1"/>
</dbReference>
<dbReference type="PANTHER" id="PTHR45712">
    <property type="entry name" value="AGAP008170-PA"/>
    <property type="match status" value="1"/>
</dbReference>
<proteinExistence type="predicted"/>
<dbReference type="KEGG" id="amer:121592073"/>
<dbReference type="VEuPathDB" id="VectorBase:AMEM21_016062"/>
<protein>
    <recommendedName>
        <fullName evidence="7">Leucine rich immune protein (Coil-less)</fullName>
    </recommendedName>
</protein>
<dbReference type="PROSITE" id="PS51450">
    <property type="entry name" value="LRR"/>
    <property type="match status" value="2"/>
</dbReference>